<feature type="compositionally biased region" description="Polar residues" evidence="1">
    <location>
        <begin position="1954"/>
        <end position="1967"/>
    </location>
</feature>
<gene>
    <name evidence="3" type="ORF">CAS74_001561</name>
</gene>
<dbReference type="Pfam" id="PF12231">
    <property type="entry name" value="Rif1_N"/>
    <property type="match status" value="1"/>
</dbReference>
<feature type="region of interest" description="Disordered" evidence="1">
    <location>
        <begin position="1826"/>
        <end position="1858"/>
    </location>
</feature>
<dbReference type="Pfam" id="PF08737">
    <property type="entry name" value="Rgp1"/>
    <property type="match status" value="1"/>
</dbReference>
<feature type="region of interest" description="Disordered" evidence="1">
    <location>
        <begin position="699"/>
        <end position="780"/>
    </location>
</feature>
<feature type="region of interest" description="Disordered" evidence="1">
    <location>
        <begin position="1892"/>
        <end position="1923"/>
    </location>
</feature>
<evidence type="ECO:0000259" key="2">
    <source>
        <dbReference type="Pfam" id="PF12231"/>
    </source>
</evidence>
<name>A0A1Z8JRM1_PICKU</name>
<feature type="region of interest" description="Disordered" evidence="1">
    <location>
        <begin position="358"/>
        <end position="377"/>
    </location>
</feature>
<dbReference type="PANTHER" id="PTHR12507">
    <property type="entry name" value="REDUCED GROWTH PHENOTYPE 1 RGP1, YEAST -RELATED"/>
    <property type="match status" value="1"/>
</dbReference>
<evidence type="ECO:0000313" key="4">
    <source>
        <dbReference type="Proteomes" id="UP000195871"/>
    </source>
</evidence>
<protein>
    <recommendedName>
        <fullName evidence="2">Telomere-associated protein Rif1 N-terminal domain-containing protein</fullName>
    </recommendedName>
</protein>
<feature type="compositionally biased region" description="Low complexity" evidence="1">
    <location>
        <begin position="757"/>
        <end position="768"/>
    </location>
</feature>
<accession>A0A1Z8JRM1</accession>
<feature type="compositionally biased region" description="Basic and acidic residues" evidence="1">
    <location>
        <begin position="1944"/>
        <end position="1953"/>
    </location>
</feature>
<feature type="compositionally biased region" description="Basic and acidic residues" evidence="1">
    <location>
        <begin position="1838"/>
        <end position="1851"/>
    </location>
</feature>
<comment type="caution">
    <text evidence="3">The sequence shown here is derived from an EMBL/GenBank/DDBJ whole genome shotgun (WGS) entry which is preliminary data.</text>
</comment>
<dbReference type="VEuPathDB" id="FungiDB:C5L36_0A03530"/>
<dbReference type="VEuPathDB" id="FungiDB:C5L36_0A03540"/>
<dbReference type="InterPro" id="IPR014848">
    <property type="entry name" value="Rgp1"/>
</dbReference>
<feature type="compositionally biased region" description="Polar residues" evidence="1">
    <location>
        <begin position="717"/>
        <end position="739"/>
    </location>
</feature>
<dbReference type="EMBL" id="NHMM01000002">
    <property type="protein sequence ID" value="OUT23245.1"/>
    <property type="molecule type" value="Genomic_DNA"/>
</dbReference>
<dbReference type="Proteomes" id="UP000195871">
    <property type="component" value="Unassembled WGS sequence"/>
</dbReference>
<feature type="domain" description="Telomere-associated protein Rif1 N-terminal" evidence="2">
    <location>
        <begin position="1056"/>
        <end position="1302"/>
    </location>
</feature>
<reference evidence="3 4" key="1">
    <citation type="submission" date="2017-05" db="EMBL/GenBank/DDBJ databases">
        <title>The Genome Sequence of Candida krusei Ckrusei653.</title>
        <authorList>
            <person name="Cuomo C."/>
            <person name="Forche A."/>
            <person name="Young S."/>
            <person name="Abouelleil A."/>
            <person name="Cao P."/>
            <person name="Chapman S."/>
            <person name="Cusick C."/>
            <person name="Shea T."/>
            <person name="Nusbaum C."/>
            <person name="Birren B."/>
        </authorList>
    </citation>
    <scope>NUCLEOTIDE SEQUENCE [LARGE SCALE GENOMIC DNA]</scope>
    <source>
        <strain evidence="3 4">Ckrusei653</strain>
    </source>
</reference>
<proteinExistence type="predicted"/>
<feature type="compositionally biased region" description="Low complexity" evidence="1">
    <location>
        <begin position="907"/>
        <end position="917"/>
    </location>
</feature>
<organism evidence="3 4">
    <name type="scientific">Pichia kudriavzevii</name>
    <name type="common">Yeast</name>
    <name type="synonym">Issatchenkia orientalis</name>
    <dbReference type="NCBI Taxonomy" id="4909"/>
    <lineage>
        <taxon>Eukaryota</taxon>
        <taxon>Fungi</taxon>
        <taxon>Dikarya</taxon>
        <taxon>Ascomycota</taxon>
        <taxon>Saccharomycotina</taxon>
        <taxon>Pichiomycetes</taxon>
        <taxon>Pichiales</taxon>
        <taxon>Pichiaceae</taxon>
        <taxon>Pichia</taxon>
    </lineage>
</organism>
<evidence type="ECO:0000313" key="3">
    <source>
        <dbReference type="EMBL" id="OUT23245.1"/>
    </source>
</evidence>
<dbReference type="InterPro" id="IPR022031">
    <property type="entry name" value="Rif1_N"/>
</dbReference>
<feature type="region of interest" description="Disordered" evidence="1">
    <location>
        <begin position="1940"/>
        <end position="1971"/>
    </location>
</feature>
<sequence length="2020" mass="231875">MVSHRVHQTQLSDNIQAQFIYENTPIFAGSDDFSLLIKFKYTGKHGFRVHLNNPFDKSNSTKEGPVNKNELRSQIPVEDAPPEEPQSSGWFGSRLSSQLSNATRAVFFNSFEKVPEQEKPAIKNAKETLFLGFSQILGYYFINDSIVDYTIFRDLQRSTIIEGKYAGIKGLEVSKAENSDSDGFFSGFSALYSSELNSLDGTGTNENLQFIPFFSSDQNIIFSELEFDPNRWTDETASHESIKSFYLRCKLPKDLPPTMATEAVQINYKFIFCYQLMEGQNIISRTAFVPLKIQTYIDKYGRQPIFHLQNSRLNQHLENFIVNDVSKHPEVSRHNSSINTDSKKINFFKLKKQSEKTKSDSMYPFDGENKKDKPISSSMSQLELSSYSKNDITSFLDIVEELDRSDVNDIIKVQEKFDKKMDEKKVFKFNVRENLLQILADYKSVQRQTIAEKDYQSLIEYDHILPKEQQIKFVIKQNHEILATVLLNKGIFNLGSLINLNIALHNEIYDTTGLEIQLLKHQIFHREEYIKKGTYGEVSSRLDKNILESIMCEKMISTFKTSNVNTDILIPLETEPQFKTNFFQIKYYLQIRFITVNNARRASEGSECEQLNYAMKNIFTDTNGSMLFQGKEILGDANEFYIRIPVIILPTYEQDFGFITTTNLQKVDIMEMSNGLANIPVFNRPHIQGDQLRSDRKTLSNISSDFVPKSDQKLPSMEQNRTSKTTLNFTDIKTSTQKPSEPRHDTHLLSIRKHRSSFTSTSSAGSPLSKRHKYDSDGTLRTEISTSRTFPLRKKYSRIVQQSSHGNEFPSSVSKQTTIGIASEGKNKSPCFPARRRLKAGSINMFNSAPSNQTNLNKTSIGVSDLTHLSSSSIGASGKEVFVHDGYLFSSPEKSPSIKHKKQVAFSSEPESPSSSPLKNNKGEPKSILKLPGSEYVSKSFITLETMLNLDLSKNESWPPGVILQIPSNHPNIKKKVHECALGLIDKQFHKQYQVYASLNHMIKENPKVTYGENIFTKDIVRNIIASVQLELLKLLKEFKEGSNPFQQRTASQGLKLIVFLNPLATNLSGLGILFDICTDLLKSENISKGVTSSVFQFVKVLPEKYYGKMESIGTSIVQMKHFTSASVTCEKLNILRRFVILQPVTMSKCSYQIISYVLFTILNTDVQAYQKVLNSAISVLTCLANNKESKAMVVRILSEELESSFSSIKTSTEIQLHSRMTIAQAICETLKYLIHINYSVQAAKIWTYLLYLVSFNRKKFILENWDSYIYFEPVFRELLENPDTVIIALESWKVMVYNFQTLTIKDWETEQLKHKLNSLLFPFFNTKLIVGGTKLKQWSNHQSYVILYARIYYAMRLKMEEITFGPHLALLLDHVLTPLYSLTEWDTTFSYILKSVFLSDRYLHVEDPNACFWFSEFEKWKGRLLPLPKMIFRNPEVFSVILRYNTTTGSSRSFNILQSTINISVYYPLENLKLACPYKEYCQFACSVGEAILEIFEHHIYQNRSADELFSLVKDMDDSTKFVRRDTENHTALLMTRVINKISKTGNDAILLSFLALCFRSCDRIKLFYCCMVSDIFDNASLINHFQEKIDTFILFLNYAENLEKIEIPESEQIKMVSNFEKMMMVFDNQSYSILIPKYISFLKNCRVLCTVTDELKFRMLLAILKLNKKCSGDIDKFCEQTPIDFLQSGLRFFDNETDDYDHALELVEFLRSFRNIESIPQSWLDEISYKLGLLVHPEIEFDTELHDKLKIIGSRLSLKESNRIKKLAIRRKVNHSPLIADSISGFSDNINRKKKVDYELSKDDTSNDTITSKSVSTPIDLKAINKIDSSSSKKPRNMERESEHRDKTINKNSFVRENSNFGEAPIPIRNLKSFIIDSINIEEEIGELPTVRVPSSSPKPNISQEEHTSPAKRTRSRQNVELSSIESLDEWTARLRMKTRKDRRENKKESPENSGVGSQSGSGTCKSEETKSLLTQTDMDQFKVLLKKFNSRPFFVTQEEKDELESSILSLLLKLKHQ</sequence>
<evidence type="ECO:0000256" key="1">
    <source>
        <dbReference type="SAM" id="MobiDB-lite"/>
    </source>
</evidence>
<feature type="compositionally biased region" description="Polar residues" evidence="1">
    <location>
        <begin position="1895"/>
        <end position="1905"/>
    </location>
</feature>
<feature type="region of interest" description="Disordered" evidence="1">
    <location>
        <begin position="893"/>
        <end position="926"/>
    </location>
</feature>